<accession>A0A5S3QHJ4</accession>
<dbReference type="OrthoDB" id="9775494at2"/>
<dbReference type="GO" id="GO:0008289">
    <property type="term" value="F:lipid binding"/>
    <property type="evidence" value="ECO:0007669"/>
    <property type="project" value="UniProtKB-KW"/>
</dbReference>
<dbReference type="PANTHER" id="PTHR33434">
    <property type="entry name" value="DEGV DOMAIN-CONTAINING PROTEIN DR_1986-RELATED"/>
    <property type="match status" value="1"/>
</dbReference>
<proteinExistence type="predicted"/>
<dbReference type="PANTHER" id="PTHR33434:SF2">
    <property type="entry name" value="FATTY ACID-BINDING PROTEIN TM_1468"/>
    <property type="match status" value="1"/>
</dbReference>
<reference evidence="2 3" key="1">
    <citation type="submission" date="2019-05" db="EMBL/GenBank/DDBJ databases">
        <title>Genomic analysis of Lentibacillus sp. NKC220-2.</title>
        <authorList>
            <person name="Oh Y.J."/>
        </authorList>
    </citation>
    <scope>NUCLEOTIDE SEQUENCE [LARGE SCALE GENOMIC DNA]</scope>
    <source>
        <strain evidence="2 3">NKC220-2</strain>
    </source>
</reference>
<dbReference type="Gene3D" id="3.30.1180.10">
    <property type="match status" value="1"/>
</dbReference>
<dbReference type="SUPFAM" id="SSF82549">
    <property type="entry name" value="DAK1/DegV-like"/>
    <property type="match status" value="1"/>
</dbReference>
<dbReference type="RefSeq" id="WP_138601687.1">
    <property type="nucleotide sequence ID" value="NZ_VCIA01000001.1"/>
</dbReference>
<dbReference type="Proteomes" id="UP000306980">
    <property type="component" value="Unassembled WGS sequence"/>
</dbReference>
<dbReference type="InterPro" id="IPR043168">
    <property type="entry name" value="DegV_C"/>
</dbReference>
<comment type="caution">
    <text evidence="2">The sequence shown here is derived from an EMBL/GenBank/DDBJ whole genome shotgun (WGS) entry which is preliminary data.</text>
</comment>
<gene>
    <name evidence="2" type="ORF">FFL34_03995</name>
</gene>
<evidence type="ECO:0000313" key="2">
    <source>
        <dbReference type="EMBL" id="TMN21360.1"/>
    </source>
</evidence>
<dbReference type="InterPro" id="IPR050270">
    <property type="entry name" value="DegV_domain_contain"/>
</dbReference>
<dbReference type="InterPro" id="IPR003797">
    <property type="entry name" value="DegV"/>
</dbReference>
<sequence length="280" mass="30755">MQIAVMSDSTSYMPDELVDRYNIHIVPLSVVFGDASYREGLDITTETFYQKVKETKDLPKTSQPSIGMITEKLEKLAVNYDAVISVHLSGGISGTHQSVISAGEMVDGIDVYAYDSGLSCMAQGFYAIEAAKLAESGKNPEAIIQRLDKMKQSMRAYFMVDDLSHLQRGGRLNGAQAMVGSLLQVKPVLHFVDKQIVPFEKIRTRKKALNRIMGMLESDAVQGGKLKVAFIHANNEAAAISLKEQFDAAYPNMDTMISYFGPVIGTHLGEGAVGVCWYKE</sequence>
<keyword evidence="1" id="KW-0446">Lipid-binding</keyword>
<dbReference type="Gene3D" id="3.40.50.10170">
    <property type="match status" value="1"/>
</dbReference>
<protein>
    <submittedName>
        <fullName evidence="2">DegV family protein</fullName>
    </submittedName>
</protein>
<evidence type="ECO:0000256" key="1">
    <source>
        <dbReference type="ARBA" id="ARBA00023121"/>
    </source>
</evidence>
<dbReference type="AlphaFoldDB" id="A0A5S3QHJ4"/>
<dbReference type="NCBIfam" id="TIGR00762">
    <property type="entry name" value="DegV"/>
    <property type="match status" value="1"/>
</dbReference>
<organism evidence="2 3">
    <name type="scientific">Lentibacillus cibarius</name>
    <dbReference type="NCBI Taxonomy" id="2583219"/>
    <lineage>
        <taxon>Bacteria</taxon>
        <taxon>Bacillati</taxon>
        <taxon>Bacillota</taxon>
        <taxon>Bacilli</taxon>
        <taxon>Bacillales</taxon>
        <taxon>Bacillaceae</taxon>
        <taxon>Lentibacillus</taxon>
    </lineage>
</organism>
<dbReference type="Pfam" id="PF02645">
    <property type="entry name" value="DegV"/>
    <property type="match status" value="1"/>
</dbReference>
<dbReference type="EMBL" id="VCIA01000001">
    <property type="protein sequence ID" value="TMN21360.1"/>
    <property type="molecule type" value="Genomic_DNA"/>
</dbReference>
<dbReference type="PROSITE" id="PS51482">
    <property type="entry name" value="DEGV"/>
    <property type="match status" value="1"/>
</dbReference>
<evidence type="ECO:0000313" key="3">
    <source>
        <dbReference type="Proteomes" id="UP000306980"/>
    </source>
</evidence>
<name>A0A5S3QHJ4_9BACI</name>